<reference evidence="10 11" key="1">
    <citation type="journal article" date="2019" name="ISME J.">
        <title>Deianiraea, an extracellular bacterium associated with the ciliate Paramecium, suggests an alternative scenario for the evolution of Rickettsiales.</title>
        <authorList>
            <person name="Castelli M."/>
            <person name="Sabaneyeva E."/>
            <person name="Lanzoni O."/>
            <person name="Lebedeva N."/>
            <person name="Floriano A.M."/>
            <person name="Gaiarsa S."/>
            <person name="Benken K."/>
            <person name="Modeo L."/>
            <person name="Bandi C."/>
            <person name="Potekhin A."/>
            <person name="Sassera D."/>
            <person name="Petroni G."/>
        </authorList>
    </citation>
    <scope>NUCLEOTIDE SEQUENCE [LARGE SCALE GENOMIC DNA]</scope>
    <source>
        <strain evidence="10">CyL4-1</strain>
    </source>
</reference>
<feature type="transmembrane region" description="Helical" evidence="8">
    <location>
        <begin position="356"/>
        <end position="376"/>
    </location>
</feature>
<keyword evidence="3" id="KW-1003">Cell membrane</keyword>
<feature type="transmembrane region" description="Helical" evidence="8">
    <location>
        <begin position="192"/>
        <end position="213"/>
    </location>
</feature>
<feature type="transmembrane region" description="Helical" evidence="8">
    <location>
        <begin position="225"/>
        <end position="247"/>
    </location>
</feature>
<dbReference type="Pfam" id="PF00361">
    <property type="entry name" value="Proton_antipo_M"/>
    <property type="match status" value="1"/>
</dbReference>
<protein>
    <submittedName>
        <fullName evidence="10">Proton/sodium antiporter</fullName>
    </submittedName>
</protein>
<gene>
    <name evidence="10" type="ORF">Deia_00728</name>
</gene>
<feature type="transmembrane region" description="Helical" evidence="8">
    <location>
        <begin position="12"/>
        <end position="32"/>
    </location>
</feature>
<evidence type="ECO:0000256" key="5">
    <source>
        <dbReference type="ARBA" id="ARBA00022989"/>
    </source>
</evidence>
<dbReference type="RefSeq" id="WP_161982844.1">
    <property type="nucleotide sequence ID" value="NZ_CP029077.1"/>
</dbReference>
<keyword evidence="4 7" id="KW-0812">Transmembrane</keyword>
<organism evidence="10 11">
    <name type="scientific">Candidatus Deianiraea vastatrix</name>
    <dbReference type="NCBI Taxonomy" id="2163644"/>
    <lineage>
        <taxon>Bacteria</taxon>
        <taxon>Pseudomonadati</taxon>
        <taxon>Pseudomonadota</taxon>
        <taxon>Alphaproteobacteria</taxon>
        <taxon>Rickettsiales</taxon>
        <taxon>Candidatus Deianiraeaceae</taxon>
        <taxon>Candidatus Deianiraea</taxon>
    </lineage>
</organism>
<evidence type="ECO:0000256" key="1">
    <source>
        <dbReference type="ARBA" id="ARBA00004651"/>
    </source>
</evidence>
<feature type="transmembrane region" description="Helical" evidence="8">
    <location>
        <begin position="146"/>
        <end position="166"/>
    </location>
</feature>
<evidence type="ECO:0000259" key="9">
    <source>
        <dbReference type="Pfam" id="PF00361"/>
    </source>
</evidence>
<dbReference type="PANTHER" id="PTHR42703">
    <property type="entry name" value="NADH DEHYDROGENASE"/>
    <property type="match status" value="1"/>
</dbReference>
<evidence type="ECO:0000313" key="11">
    <source>
        <dbReference type="Proteomes" id="UP000321934"/>
    </source>
</evidence>
<feature type="transmembrane region" description="Helical" evidence="8">
    <location>
        <begin position="396"/>
        <end position="418"/>
    </location>
</feature>
<feature type="domain" description="NADH:quinone oxidoreductase/Mrp antiporter transmembrane" evidence="9">
    <location>
        <begin position="110"/>
        <end position="405"/>
    </location>
</feature>
<feature type="transmembrane region" description="Helical" evidence="8">
    <location>
        <begin position="316"/>
        <end position="335"/>
    </location>
</feature>
<feature type="transmembrane region" description="Helical" evidence="8">
    <location>
        <begin position="116"/>
        <end position="134"/>
    </location>
</feature>
<keyword evidence="5 8" id="KW-1133">Transmembrane helix</keyword>
<feature type="transmembrane region" description="Helical" evidence="8">
    <location>
        <begin position="93"/>
        <end position="110"/>
    </location>
</feature>
<sequence>MINKIKQKISIYFFDALFGIISSSLLIVSVLMNLGYIKFKQHIVQISGSISISFATTPNGTIFGMLIGTLYFCSFIYCLGYNKEFHNSAKSRFNALYAFSAISAFCVSISENLFTMFIFYETLTLSTYPLICFTKNKASIDAARKYLLYLIIPSLSLLLPSIMFIYHKCGNLNFATDGILTGAGLKAAEIEVLYLCMLYGIGKIAAIPFHGWLPTAMIASTPVSGLLHAVAVVKTGIFMLLTITYNTFGAKLLKNSLELFFGINWAAWIGILGAIIASLVAQKKYEIKARLAYSTIAHLSIMIALIATFNEDIMNIVMYYAFAHGIVKIILFYSNGIIYKATHESSYIELSGLGNLAPFGFGAFLIGIIGILGIHGSAMYHIKHEIIHHLIHENTIIMLTIFFTSLSAVVYLGKIPYFAFCRPTKQNYELHAVDYRMKISVSLIIILNLMMYFKIILPL</sequence>
<feature type="transmembrane region" description="Helical" evidence="8">
    <location>
        <begin position="259"/>
        <end position="279"/>
    </location>
</feature>
<keyword evidence="6 8" id="KW-0472">Membrane</keyword>
<name>A0A5B8XDU5_9RICK</name>
<dbReference type="EMBL" id="CP029077">
    <property type="protein sequence ID" value="QED23519.1"/>
    <property type="molecule type" value="Genomic_DNA"/>
</dbReference>
<evidence type="ECO:0000256" key="8">
    <source>
        <dbReference type="SAM" id="Phobius"/>
    </source>
</evidence>
<accession>A0A5B8XDU5</accession>
<comment type="subcellular location">
    <subcellularLocation>
        <location evidence="1">Cell membrane</location>
        <topology evidence="1">Multi-pass membrane protein</topology>
    </subcellularLocation>
    <subcellularLocation>
        <location evidence="7">Membrane</location>
        <topology evidence="7">Multi-pass membrane protein</topology>
    </subcellularLocation>
</comment>
<dbReference type="PRINTS" id="PR01434">
    <property type="entry name" value="NADHDHGNASE5"/>
</dbReference>
<keyword evidence="11" id="KW-1185">Reference proteome</keyword>
<evidence type="ECO:0000256" key="6">
    <source>
        <dbReference type="ARBA" id="ARBA00023136"/>
    </source>
</evidence>
<comment type="similarity">
    <text evidence="2">Belongs to the CPA3 antiporters (TC 2.A.63) subunit D family.</text>
</comment>
<evidence type="ECO:0000256" key="2">
    <source>
        <dbReference type="ARBA" id="ARBA00005346"/>
    </source>
</evidence>
<dbReference type="Proteomes" id="UP000321934">
    <property type="component" value="Chromosome"/>
</dbReference>
<feature type="transmembrane region" description="Helical" evidence="8">
    <location>
        <begin position="439"/>
        <end position="457"/>
    </location>
</feature>
<dbReference type="InterPro" id="IPR050586">
    <property type="entry name" value="CPA3_Na-H_Antiporter_D"/>
</dbReference>
<dbReference type="InterPro" id="IPR001750">
    <property type="entry name" value="ND/Mrp_TM"/>
</dbReference>
<feature type="transmembrane region" description="Helical" evidence="8">
    <location>
        <begin position="291"/>
        <end position="310"/>
    </location>
</feature>
<evidence type="ECO:0000256" key="3">
    <source>
        <dbReference type="ARBA" id="ARBA00022475"/>
    </source>
</evidence>
<dbReference type="PANTHER" id="PTHR42703:SF1">
    <property type="entry name" value="NA(+)_H(+) ANTIPORTER SUBUNIT D1"/>
    <property type="match status" value="1"/>
</dbReference>
<feature type="transmembrane region" description="Helical" evidence="8">
    <location>
        <begin position="62"/>
        <end position="81"/>
    </location>
</feature>
<dbReference type="GO" id="GO:0005886">
    <property type="term" value="C:plasma membrane"/>
    <property type="evidence" value="ECO:0007669"/>
    <property type="project" value="UniProtKB-SubCell"/>
</dbReference>
<evidence type="ECO:0000256" key="4">
    <source>
        <dbReference type="ARBA" id="ARBA00022692"/>
    </source>
</evidence>
<evidence type="ECO:0000313" key="10">
    <source>
        <dbReference type="EMBL" id="QED23519.1"/>
    </source>
</evidence>
<dbReference type="OrthoDB" id="9811798at2"/>
<dbReference type="AlphaFoldDB" id="A0A5B8XDU5"/>
<proteinExistence type="inferred from homology"/>
<evidence type="ECO:0000256" key="7">
    <source>
        <dbReference type="RuleBase" id="RU000320"/>
    </source>
</evidence>